<dbReference type="GO" id="GO:0005886">
    <property type="term" value="C:plasma membrane"/>
    <property type="evidence" value="ECO:0007669"/>
    <property type="project" value="TreeGrafter"/>
</dbReference>
<protein>
    <submittedName>
        <fullName evidence="2">Acriflavin resistance protein</fullName>
    </submittedName>
</protein>
<dbReference type="KEGG" id="mmw:Mmwyl1_1447"/>
<dbReference type="Gene3D" id="3.30.2090.10">
    <property type="entry name" value="Multidrug efflux transporter AcrB TolC docking domain, DN and DC subdomains"/>
    <property type="match status" value="2"/>
</dbReference>
<dbReference type="AlphaFoldDB" id="A6VV97"/>
<name>A6VV97_MARMS</name>
<keyword evidence="1" id="KW-1133">Transmembrane helix</keyword>
<feature type="transmembrane region" description="Helical" evidence="1">
    <location>
        <begin position="910"/>
        <end position="929"/>
    </location>
</feature>
<dbReference type="HOGENOM" id="CLU_002755_1_2_6"/>
<evidence type="ECO:0000256" key="1">
    <source>
        <dbReference type="SAM" id="Phobius"/>
    </source>
</evidence>
<feature type="transmembrane region" description="Helical" evidence="1">
    <location>
        <begin position="389"/>
        <end position="413"/>
    </location>
</feature>
<keyword evidence="1" id="KW-0472">Membrane</keyword>
<dbReference type="Gene3D" id="3.30.70.1320">
    <property type="entry name" value="Multidrug efflux transporter AcrB pore domain like"/>
    <property type="match status" value="1"/>
</dbReference>
<dbReference type="PANTHER" id="PTHR32063">
    <property type="match status" value="1"/>
</dbReference>
<feature type="transmembrane region" description="Helical" evidence="1">
    <location>
        <begin position="982"/>
        <end position="1001"/>
    </location>
</feature>
<dbReference type="OrthoDB" id="5287122at2"/>
<gene>
    <name evidence="2" type="ordered locus">Mmwyl1_1447</name>
</gene>
<dbReference type="PRINTS" id="PR00702">
    <property type="entry name" value="ACRIFLAVINRP"/>
</dbReference>
<feature type="transmembrane region" description="Helical" evidence="1">
    <location>
        <begin position="541"/>
        <end position="560"/>
    </location>
</feature>
<reference evidence="2" key="1">
    <citation type="submission" date="2007-06" db="EMBL/GenBank/DDBJ databases">
        <title>Complete sequence of Marinomonas sp. MWYL1.</title>
        <authorList>
            <consortium name="US DOE Joint Genome Institute"/>
            <person name="Copeland A."/>
            <person name="Lucas S."/>
            <person name="Lapidus A."/>
            <person name="Barry K."/>
            <person name="Glavina del Rio T."/>
            <person name="Dalin E."/>
            <person name="Tice H."/>
            <person name="Pitluck S."/>
            <person name="Kiss H."/>
            <person name="Brettin T."/>
            <person name="Bruce D."/>
            <person name="Detter J.C."/>
            <person name="Han C."/>
            <person name="Schmutz J."/>
            <person name="Larimer F."/>
            <person name="Land M."/>
            <person name="Hauser L."/>
            <person name="Kyrpides N."/>
            <person name="Kim E."/>
            <person name="Johnston A.W.B."/>
            <person name="Todd J.D."/>
            <person name="Rogers R."/>
            <person name="Wexler M."/>
            <person name="Bond P.L."/>
            <person name="Li Y."/>
            <person name="Richardson P."/>
        </authorList>
    </citation>
    <scope>NUCLEOTIDE SEQUENCE [LARGE SCALE GENOMIC DNA]</scope>
    <source>
        <strain evidence="2">MWYL1</strain>
    </source>
</reference>
<keyword evidence="1" id="KW-0812">Transmembrane</keyword>
<dbReference type="Gene3D" id="3.30.70.1430">
    <property type="entry name" value="Multidrug efflux transporter AcrB pore domain"/>
    <property type="match status" value="2"/>
</dbReference>
<sequence>MNPLDQPKGIIPWFAGNPVAANLLMLLVISLGVINMGSLNKKSFPTLPPNGIDINVSYDSGSAKESEEGIAIPIEQKLQGVEGIKNIMSTSSASGAEVNIEVKDGYELDNVFSDIKDKIGEINSFPSEADRAVITKDTRSELAIIIQLYGDADRRTLQTLANDLKTDLLADEQINSVSISGTLDQTMLIEVDKNKLEAYGLTLANIRTAITAESATSKVATLSNKDVYLKISAAEQAYFKQQFSNIIVKTNTTGGNIKLGEIATIRDTFDDDKFVLSRFNQKDSLSIRVNTTGNDDIINTVEATKRVVDTWKDSDRLPSQVQLTTWNDRSESINQRLELMIKNALTGVLLVFVLLAIFLNITVAFWVAMGLPFIFFGTIFAMGTSSIDLTLNMITTFGFILALGIVVDDAVVVGESIYATRARDGDTLGNTIKGTMEVAVPTLFGVFTTVAAFWALSNIDGRLGQIYSQFAIVVAICLVLSVIESKIILPAHLSHLNTRKSKPNNIVSSFWAMVQGGADKGLQFFSDKLYRPAIDFALQQRYAMCVIFITLFALVMSMPFTGDIRMSFFPRIPGDSVRTTLTMQSDSSYGETQKALLIIEQKAYQADKELIQEAKKKGKIPADTSPQATGIKHIQTASSGDQSGNFRVELVSGSPYYNSRQFTSKWQEISAQVEGVKSLRIRYGQDTVDALYVELTSSDSSALDGAMETFIEKLKAIPAVTGVEKFDTPPESRLALNLTEQGRLLGLSSTELASQVAQNFDGTVVQKYQRDNDEIEVRVGFPRDQQESPAAVMSTKIVLENGARIPLSTVASLTKTEVQTDIIRIDGKRSYYLSAEVDKDVMSSTEVVEYLQSAVMPNMKKQFSSVNFDFSGEAEEQAETESSLGKMFMLALLIIYALLAIPLKSYSQPIIIMMAIPFGIIGALLGHWMNDLALSIFSLNGILALSGVVVNDSLLLVSRFNDIRKDTVHVKQAIRQACQSRLRAVLLTSFTTFAGLIPILWETSRQAQALIPAAVSLGYGIMFATLITLILIPVLLMIKEDIHTLVARLKSKTVDVLEPVNTGDER</sequence>
<dbReference type="Pfam" id="PF00873">
    <property type="entry name" value="ACR_tran"/>
    <property type="match status" value="1"/>
</dbReference>
<dbReference type="PANTHER" id="PTHR32063:SF33">
    <property type="entry name" value="RND SUPERFAMILY EFFLUX PUMP PERMEASE COMPONENT"/>
    <property type="match status" value="1"/>
</dbReference>
<dbReference type="SUPFAM" id="SSF82714">
    <property type="entry name" value="Multidrug efflux transporter AcrB TolC docking domain, DN and DC subdomains"/>
    <property type="match status" value="2"/>
</dbReference>
<feature type="transmembrane region" description="Helical" evidence="1">
    <location>
        <begin position="12"/>
        <end position="34"/>
    </location>
</feature>
<feature type="transmembrane region" description="Helical" evidence="1">
    <location>
        <begin position="466"/>
        <end position="483"/>
    </location>
</feature>
<feature type="transmembrane region" description="Helical" evidence="1">
    <location>
        <begin position="344"/>
        <end position="369"/>
    </location>
</feature>
<proteinExistence type="predicted"/>
<organism evidence="2">
    <name type="scientific">Marinomonas sp. (strain MWYL1)</name>
    <dbReference type="NCBI Taxonomy" id="400668"/>
    <lineage>
        <taxon>Bacteria</taxon>
        <taxon>Pseudomonadati</taxon>
        <taxon>Pseudomonadota</taxon>
        <taxon>Gammaproteobacteria</taxon>
        <taxon>Oceanospirillales</taxon>
        <taxon>Oceanospirillaceae</taxon>
        <taxon>Marinomonas</taxon>
    </lineage>
</organism>
<dbReference type="Gene3D" id="3.30.70.1440">
    <property type="entry name" value="Multidrug efflux transporter AcrB pore domain"/>
    <property type="match status" value="1"/>
</dbReference>
<dbReference type="eggNOG" id="COG0841">
    <property type="taxonomic scope" value="Bacteria"/>
</dbReference>
<dbReference type="EMBL" id="CP000749">
    <property type="protein sequence ID" value="ABR70376.1"/>
    <property type="molecule type" value="Genomic_DNA"/>
</dbReference>
<evidence type="ECO:0000313" key="2">
    <source>
        <dbReference type="EMBL" id="ABR70376.1"/>
    </source>
</evidence>
<dbReference type="InterPro" id="IPR001036">
    <property type="entry name" value="Acrflvin-R"/>
</dbReference>
<dbReference type="STRING" id="400668.Mmwyl1_1447"/>
<feature type="transmembrane region" description="Helical" evidence="1">
    <location>
        <begin position="884"/>
        <end position="903"/>
    </location>
</feature>
<feature type="transmembrane region" description="Helical" evidence="1">
    <location>
        <begin position="434"/>
        <end position="454"/>
    </location>
</feature>
<dbReference type="GO" id="GO:0042910">
    <property type="term" value="F:xenobiotic transmembrane transporter activity"/>
    <property type="evidence" value="ECO:0007669"/>
    <property type="project" value="TreeGrafter"/>
</dbReference>
<feature type="transmembrane region" description="Helical" evidence="1">
    <location>
        <begin position="1013"/>
        <end position="1038"/>
    </location>
</feature>
<dbReference type="SUPFAM" id="SSF82693">
    <property type="entry name" value="Multidrug efflux transporter AcrB pore domain, PN1, PN2, PC1 and PC2 subdomains"/>
    <property type="match status" value="2"/>
</dbReference>
<accession>A6VV97</accession>
<dbReference type="SUPFAM" id="SSF82866">
    <property type="entry name" value="Multidrug efflux transporter AcrB transmembrane domain"/>
    <property type="match status" value="2"/>
</dbReference>
<dbReference type="InterPro" id="IPR027463">
    <property type="entry name" value="AcrB_DN_DC_subdom"/>
</dbReference>
<dbReference type="Gene3D" id="1.20.1640.10">
    <property type="entry name" value="Multidrug efflux transporter AcrB transmembrane domain"/>
    <property type="match status" value="2"/>
</dbReference>
<feature type="transmembrane region" description="Helical" evidence="1">
    <location>
        <begin position="941"/>
        <end position="961"/>
    </location>
</feature>